<evidence type="ECO:0000313" key="9">
    <source>
        <dbReference type="Proteomes" id="UP000196102"/>
    </source>
</evidence>
<name>A0A1Z8BG17_9FLAO</name>
<keyword evidence="4" id="KW-0378">Hydrolase</keyword>
<dbReference type="InterPro" id="IPR005229">
    <property type="entry name" value="YicC/YloC-like"/>
</dbReference>
<dbReference type="Pfam" id="PF03755">
    <property type="entry name" value="YicC-like_N"/>
    <property type="match status" value="1"/>
</dbReference>
<protein>
    <recommendedName>
        <fullName evidence="10">YicC family protein</fullName>
    </recommendedName>
</protein>
<organism evidence="8 9">
    <name type="scientific">Nonlabens dokdonensis</name>
    <dbReference type="NCBI Taxonomy" id="328515"/>
    <lineage>
        <taxon>Bacteria</taxon>
        <taxon>Pseudomonadati</taxon>
        <taxon>Bacteroidota</taxon>
        <taxon>Flavobacteriia</taxon>
        <taxon>Flavobacteriales</taxon>
        <taxon>Flavobacteriaceae</taxon>
        <taxon>Nonlabens</taxon>
    </lineage>
</organism>
<dbReference type="EMBL" id="MAAX01000017">
    <property type="protein sequence ID" value="OUS21447.1"/>
    <property type="molecule type" value="Genomic_DNA"/>
</dbReference>
<comment type="similarity">
    <text evidence="5">Belongs to the YicC/YloC family.</text>
</comment>
<comment type="cofactor">
    <cofactor evidence="1">
        <name>a divalent metal cation</name>
        <dbReference type="ChEBI" id="CHEBI:60240"/>
    </cofactor>
</comment>
<keyword evidence="2" id="KW-0540">Nuclease</keyword>
<evidence type="ECO:0000256" key="3">
    <source>
        <dbReference type="ARBA" id="ARBA00022759"/>
    </source>
</evidence>
<sequence>MVTSMTGYGKAVNQLSDKKITIEIRTLNSKNLDLNMRIPSIYRQQELPLRQLVAKSLLRGKVDFAVHVEQTGVALNSKLNLEIVQSYMKQMAEIEGINYNDSSQKMQLLDIATKFPDVFAQENREVSKEDVEFIERVAHEAIEAVQQFRKDEGSHLELEFNKRITNIKVLLQQVIEEDVSRLSEVRTRLEKAITEIKEKVDQNRFEQELIYYLEKYDITEEKVRLENHLSYFMDTLEITESQGKKLAFICQEIGREINTIGSKANHAVMQQIVVQMKDELEKIKEQLLNVL</sequence>
<evidence type="ECO:0000256" key="2">
    <source>
        <dbReference type="ARBA" id="ARBA00022722"/>
    </source>
</evidence>
<evidence type="ECO:0000259" key="6">
    <source>
        <dbReference type="Pfam" id="PF03755"/>
    </source>
</evidence>
<evidence type="ECO:0000313" key="8">
    <source>
        <dbReference type="EMBL" id="OUS21447.1"/>
    </source>
</evidence>
<dbReference type="RefSeq" id="WP_303685492.1">
    <property type="nucleotide sequence ID" value="NZ_CAJXYO010000017.1"/>
</dbReference>
<evidence type="ECO:0000256" key="5">
    <source>
        <dbReference type="ARBA" id="ARBA00035648"/>
    </source>
</evidence>
<dbReference type="InterPro" id="IPR013551">
    <property type="entry name" value="YicC-like_C"/>
</dbReference>
<dbReference type="GO" id="GO:0004521">
    <property type="term" value="F:RNA endonuclease activity"/>
    <property type="evidence" value="ECO:0007669"/>
    <property type="project" value="InterPro"/>
</dbReference>
<proteinExistence type="inferred from homology"/>
<gene>
    <name evidence="8" type="ORF">A9Q93_00885</name>
</gene>
<evidence type="ECO:0000256" key="4">
    <source>
        <dbReference type="ARBA" id="ARBA00022801"/>
    </source>
</evidence>
<reference evidence="9" key="1">
    <citation type="journal article" date="2017" name="Proc. Natl. Acad. Sci. U.S.A.">
        <title>Simulation of Deepwater Horizon oil plume reveals substrate specialization within a complex community of hydrocarbon-degraders.</title>
        <authorList>
            <person name="Hu P."/>
            <person name="Dubinsky E.A."/>
            <person name="Probst A.J."/>
            <person name="Wang J."/>
            <person name="Sieber C.M.K."/>
            <person name="Tom L.M."/>
            <person name="Gardinali P."/>
            <person name="Banfield J.F."/>
            <person name="Atlas R.M."/>
            <person name="Andersen G.L."/>
        </authorList>
    </citation>
    <scope>NUCLEOTIDE SEQUENCE [LARGE SCALE GENOMIC DNA]</scope>
</reference>
<accession>A0A1Z8BG17</accession>
<evidence type="ECO:0000256" key="1">
    <source>
        <dbReference type="ARBA" id="ARBA00001968"/>
    </source>
</evidence>
<feature type="domain" description="Endoribonuclease YicC-like N-terminal" evidence="6">
    <location>
        <begin position="3"/>
        <end position="157"/>
    </location>
</feature>
<dbReference type="InterPro" id="IPR013527">
    <property type="entry name" value="YicC-like_N"/>
</dbReference>
<comment type="caution">
    <text evidence="8">The sequence shown here is derived from an EMBL/GenBank/DDBJ whole genome shotgun (WGS) entry which is preliminary data.</text>
</comment>
<dbReference type="PANTHER" id="PTHR30636">
    <property type="entry name" value="UPF0701 PROTEIN YICC"/>
    <property type="match status" value="1"/>
</dbReference>
<dbReference type="Proteomes" id="UP000196102">
    <property type="component" value="Unassembled WGS sequence"/>
</dbReference>
<dbReference type="AlphaFoldDB" id="A0A1Z8BG17"/>
<dbReference type="GO" id="GO:0016787">
    <property type="term" value="F:hydrolase activity"/>
    <property type="evidence" value="ECO:0007669"/>
    <property type="project" value="UniProtKB-KW"/>
</dbReference>
<feature type="domain" description="Endoribonuclease YicC-like C-terminal" evidence="7">
    <location>
        <begin position="180"/>
        <end position="290"/>
    </location>
</feature>
<dbReference type="Pfam" id="PF08340">
    <property type="entry name" value="YicC-like_C"/>
    <property type="match status" value="1"/>
</dbReference>
<keyword evidence="3" id="KW-0255">Endonuclease</keyword>
<dbReference type="PANTHER" id="PTHR30636:SF3">
    <property type="entry name" value="UPF0701 PROTEIN YICC"/>
    <property type="match status" value="1"/>
</dbReference>
<evidence type="ECO:0008006" key="10">
    <source>
        <dbReference type="Google" id="ProtNLM"/>
    </source>
</evidence>
<evidence type="ECO:0000259" key="7">
    <source>
        <dbReference type="Pfam" id="PF08340"/>
    </source>
</evidence>